<accession>A0ACD1E2W6</accession>
<keyword evidence="2" id="KW-1185">Reference proteome</keyword>
<organism evidence="1 2">
    <name type="scientific">Curtobacterium aetherium</name>
    <dbReference type="NCBI Taxonomy" id="2841594"/>
    <lineage>
        <taxon>Bacteria</taxon>
        <taxon>Bacillati</taxon>
        <taxon>Actinomycetota</taxon>
        <taxon>Actinomycetes</taxon>
        <taxon>Micrococcales</taxon>
        <taxon>Microbacteriaceae</taxon>
        <taxon>Curtobacterium</taxon>
    </lineage>
</organism>
<dbReference type="EMBL" id="CP076544">
    <property type="protein sequence ID" value="QWS33312.1"/>
    <property type="molecule type" value="Genomic_DNA"/>
</dbReference>
<gene>
    <name evidence="1" type="ORF">KM842_13870</name>
</gene>
<dbReference type="Proteomes" id="UP000681794">
    <property type="component" value="Chromosome"/>
</dbReference>
<sequence length="143" mass="15481">MHGWREPTRWARSGRWFLVPIAVLDWFSLVPQPVFVVAFALAVIGLVGMGAALVVRALGRRRGTMAALGVLMLLGGLAMFGLDPFPGSVPFLDPWWPAFLTQPQHVGSAYWQLAALGVVLTGFGLLATLLVAAFTDGPRRTVR</sequence>
<evidence type="ECO:0000313" key="2">
    <source>
        <dbReference type="Proteomes" id="UP000681794"/>
    </source>
</evidence>
<proteinExistence type="predicted"/>
<evidence type="ECO:0000313" key="1">
    <source>
        <dbReference type="EMBL" id="QWS33312.1"/>
    </source>
</evidence>
<name>A0ACD1E2W6_9MICO</name>
<protein>
    <submittedName>
        <fullName evidence="1">Uncharacterized protein</fullName>
    </submittedName>
</protein>
<reference evidence="1" key="1">
    <citation type="submission" date="2021-06" db="EMBL/GenBank/DDBJ databases">
        <authorList>
            <person name="Ellington A.J."/>
            <person name="Bryan N.C."/>
            <person name="Christner B.C."/>
            <person name="Reisch C.R."/>
        </authorList>
    </citation>
    <scope>NUCLEOTIDE SEQUENCE</scope>
    <source>
        <strain evidence="1">L6-1</strain>
    </source>
</reference>